<comment type="caution">
    <text evidence="1">The sequence shown here is derived from an EMBL/GenBank/DDBJ whole genome shotgun (WGS) entry which is preliminary data.</text>
</comment>
<protein>
    <recommendedName>
        <fullName evidence="3">Polysaccharide (De)acetylase</fullName>
    </recommendedName>
</protein>
<dbReference type="EMBL" id="BAABCS010000019">
    <property type="protein sequence ID" value="GAA4053904.1"/>
    <property type="molecule type" value="Genomic_DNA"/>
</dbReference>
<accession>A0ABP7UVR7</accession>
<dbReference type="RefSeq" id="WP_345094222.1">
    <property type="nucleotide sequence ID" value="NZ_BAABCS010000019.1"/>
</dbReference>
<reference evidence="2" key="1">
    <citation type="journal article" date="2019" name="Int. J. Syst. Evol. Microbiol.">
        <title>The Global Catalogue of Microorganisms (GCM) 10K type strain sequencing project: providing services to taxonomists for standard genome sequencing and annotation.</title>
        <authorList>
            <consortium name="The Broad Institute Genomics Platform"/>
            <consortium name="The Broad Institute Genome Sequencing Center for Infectious Disease"/>
            <person name="Wu L."/>
            <person name="Ma J."/>
        </authorList>
    </citation>
    <scope>NUCLEOTIDE SEQUENCE [LARGE SCALE GENOMIC DNA]</scope>
    <source>
        <strain evidence="2">JCM 17068</strain>
    </source>
</reference>
<sequence>MKEILKKHLINFRGKKLNSKYLVLESDDWGSIRIPDIKTRNSFLEQGLIKNNDPFSMYDTIESERDLDKLFDVLSQFKDQNKNPPIITANTVVANPDFQKIKESNYKYYFFEPFTKTYSYNKGSENAFKLFNKGIDEKYFFPQFHCREHLNLTMWMQRLQNNNSAFIRAFQHNCFSIDFENHFNKRSNLMASYDYNSEADLEIIKQSIHEGLALFESIFGFKSKSSIAPCYVWDKKIEQILQENEVKFLQGSRFQNSPIEGGTSFKKIFHFNGQKNEFGQYYFQRNCLFEPSLNHDIDWVDKCMESIAIAFRWNKPAIIGTHRINFCGGLEETNRDRNLILLQELLKQIIKKWPDVQFLHSAALHELYS</sequence>
<organism evidence="1 2">
    <name type="scientific">Flavobacterium chungnamense</name>
    <dbReference type="NCBI Taxonomy" id="706182"/>
    <lineage>
        <taxon>Bacteria</taxon>
        <taxon>Pseudomonadati</taxon>
        <taxon>Bacteroidota</taxon>
        <taxon>Flavobacteriia</taxon>
        <taxon>Flavobacteriales</taxon>
        <taxon>Flavobacteriaceae</taxon>
        <taxon>Flavobacterium</taxon>
    </lineage>
</organism>
<name>A0ABP7UVR7_9FLAO</name>
<proteinExistence type="predicted"/>
<dbReference type="Proteomes" id="UP001500426">
    <property type="component" value="Unassembled WGS sequence"/>
</dbReference>
<evidence type="ECO:0008006" key="3">
    <source>
        <dbReference type="Google" id="ProtNLM"/>
    </source>
</evidence>
<evidence type="ECO:0000313" key="1">
    <source>
        <dbReference type="EMBL" id="GAA4053904.1"/>
    </source>
</evidence>
<keyword evidence="2" id="KW-1185">Reference proteome</keyword>
<evidence type="ECO:0000313" key="2">
    <source>
        <dbReference type="Proteomes" id="UP001500426"/>
    </source>
</evidence>
<gene>
    <name evidence="1" type="ORF">GCM10022388_20430</name>
</gene>